<protein>
    <recommendedName>
        <fullName evidence="11">Neurotransmitter-gated ion-channel ligand-binding domain-containing protein</fullName>
    </recommendedName>
</protein>
<feature type="transmembrane region" description="Helical" evidence="5">
    <location>
        <begin position="305"/>
        <end position="324"/>
    </location>
</feature>
<keyword evidence="3 5" id="KW-1133">Transmembrane helix</keyword>
<dbReference type="Gene3D" id="2.70.170.10">
    <property type="entry name" value="Neurotransmitter-gated ion-channel ligand-binding domain"/>
    <property type="match status" value="1"/>
</dbReference>
<dbReference type="EMBL" id="CAJNNW010025234">
    <property type="protein sequence ID" value="CAE8676350.1"/>
    <property type="molecule type" value="Genomic_DNA"/>
</dbReference>
<dbReference type="SUPFAM" id="SSF63712">
    <property type="entry name" value="Nicotinic receptor ligand binding domain-like"/>
    <property type="match status" value="1"/>
</dbReference>
<keyword evidence="2 5" id="KW-0812">Transmembrane</keyword>
<evidence type="ECO:0000256" key="4">
    <source>
        <dbReference type="ARBA" id="ARBA00023136"/>
    </source>
</evidence>
<keyword evidence="4 5" id="KW-0472">Membrane</keyword>
<dbReference type="SUPFAM" id="SSF90112">
    <property type="entry name" value="Neurotransmitter-gated ion-channel transmembrane pore"/>
    <property type="match status" value="1"/>
</dbReference>
<dbReference type="InterPro" id="IPR036734">
    <property type="entry name" value="Neur_chan_lig-bd_sf"/>
</dbReference>
<sequence>PCLEVWNAMVPRGIRLWICCWLHQANAQATTAGCLERTWVDDCLLGGCCETVPDTLMVGTTQYNWIQSFRARNSVEDALIVEIATAVPMGPLLGITSVSTRAMNSDTMMLEKPLQLVMNMKVLRIWNIHQKNQQYEMHYLLNWVWRDCRLLFNCSILEFEDSHPMFGNFWRPPFRISERVDDLDTMRKSRHRLYGTGIDQFTSEHVSKFSCPLDFSDMPYDTQTCKLNFLIPDVGSSQVELIWGDVKSDTLSHAEWELQQGPEWQLSTGEAKQDFQSWDPAIPPVSKLTAKFEMKRRPSFLTDEFINQPILFYLLSYVGLWIDVQAVPARAAAGIIPVLVMSNKVSALAGVIPAISYTTRLKSFIMMTLVMICFHMFEFGFTHHARKRMKIYDNLAKKEIAVMPEVAAVKALPLYLRLDRRLCAFMDAYVVIAMRTLSPIVYLACTCVLLGTSPS</sequence>
<reference evidence="9" key="1">
    <citation type="submission" date="2021-02" db="EMBL/GenBank/DDBJ databases">
        <authorList>
            <person name="Dougan E. K."/>
            <person name="Rhodes N."/>
            <person name="Thang M."/>
            <person name="Chan C."/>
        </authorList>
    </citation>
    <scope>NUCLEOTIDE SEQUENCE</scope>
</reference>
<dbReference type="InterPro" id="IPR036719">
    <property type="entry name" value="Neuro-gated_channel_TM_sf"/>
</dbReference>
<feature type="transmembrane region" description="Helical" evidence="5">
    <location>
        <begin position="331"/>
        <end position="355"/>
    </location>
</feature>
<name>A0A813JG22_POLGL</name>
<proteinExistence type="predicted"/>
<gene>
    <name evidence="9" type="ORF">PGLA2088_LOCUS19826</name>
</gene>
<feature type="non-terminal residue" evidence="9">
    <location>
        <position position="455"/>
    </location>
</feature>
<comment type="caution">
    <text evidence="9">The sequence shown here is derived from an EMBL/GenBank/DDBJ whole genome shotgun (WGS) entry which is preliminary data.</text>
</comment>
<feature type="chain" id="PRO_5033059287" description="Neurotransmitter-gated ion-channel ligand-binding domain-containing protein" evidence="6">
    <location>
        <begin position="28"/>
        <end position="455"/>
    </location>
</feature>
<dbReference type="GO" id="GO:0005230">
    <property type="term" value="F:extracellular ligand-gated monoatomic ion channel activity"/>
    <property type="evidence" value="ECO:0007669"/>
    <property type="project" value="InterPro"/>
</dbReference>
<dbReference type="InterPro" id="IPR006201">
    <property type="entry name" value="Neur_channel"/>
</dbReference>
<evidence type="ECO:0000313" key="9">
    <source>
        <dbReference type="EMBL" id="CAE8676350.1"/>
    </source>
</evidence>
<dbReference type="GO" id="GO:0004888">
    <property type="term" value="F:transmembrane signaling receptor activity"/>
    <property type="evidence" value="ECO:0007669"/>
    <property type="project" value="InterPro"/>
</dbReference>
<evidence type="ECO:0000256" key="6">
    <source>
        <dbReference type="SAM" id="SignalP"/>
    </source>
</evidence>
<dbReference type="AlphaFoldDB" id="A0A813JG22"/>
<evidence type="ECO:0000256" key="3">
    <source>
        <dbReference type="ARBA" id="ARBA00022989"/>
    </source>
</evidence>
<dbReference type="InterPro" id="IPR006202">
    <property type="entry name" value="Neur_chan_lig-bd"/>
</dbReference>
<feature type="domain" description="Neurotransmitter-gated ion-channel transmembrane" evidence="8">
    <location>
        <begin position="310"/>
        <end position="389"/>
    </location>
</feature>
<dbReference type="InterPro" id="IPR006029">
    <property type="entry name" value="Neurotrans-gated_channel_TM"/>
</dbReference>
<accession>A0A813JG22</accession>
<evidence type="ECO:0000259" key="7">
    <source>
        <dbReference type="Pfam" id="PF02931"/>
    </source>
</evidence>
<dbReference type="Gene3D" id="1.20.58.390">
    <property type="entry name" value="Neurotransmitter-gated ion-channel transmembrane domain"/>
    <property type="match status" value="1"/>
</dbReference>
<organism evidence="9 10">
    <name type="scientific">Polarella glacialis</name>
    <name type="common">Dinoflagellate</name>
    <dbReference type="NCBI Taxonomy" id="89957"/>
    <lineage>
        <taxon>Eukaryota</taxon>
        <taxon>Sar</taxon>
        <taxon>Alveolata</taxon>
        <taxon>Dinophyceae</taxon>
        <taxon>Suessiales</taxon>
        <taxon>Suessiaceae</taxon>
        <taxon>Polarella</taxon>
    </lineage>
</organism>
<evidence type="ECO:0008006" key="11">
    <source>
        <dbReference type="Google" id="ProtNLM"/>
    </source>
</evidence>
<keyword evidence="6" id="KW-0732">Signal</keyword>
<feature type="domain" description="Neurotransmitter-gated ion-channel ligand-binding" evidence="7">
    <location>
        <begin position="111"/>
        <end position="298"/>
    </location>
</feature>
<dbReference type="Pfam" id="PF02931">
    <property type="entry name" value="Neur_chan_LBD"/>
    <property type="match status" value="1"/>
</dbReference>
<dbReference type="Pfam" id="PF02932">
    <property type="entry name" value="Neur_chan_memb"/>
    <property type="match status" value="1"/>
</dbReference>
<dbReference type="GO" id="GO:0016020">
    <property type="term" value="C:membrane"/>
    <property type="evidence" value="ECO:0007669"/>
    <property type="project" value="UniProtKB-SubCell"/>
</dbReference>
<dbReference type="PANTHER" id="PTHR18945">
    <property type="entry name" value="NEUROTRANSMITTER GATED ION CHANNEL"/>
    <property type="match status" value="1"/>
</dbReference>
<feature type="transmembrane region" description="Helical" evidence="5">
    <location>
        <begin position="361"/>
        <end position="381"/>
    </location>
</feature>
<dbReference type="InterPro" id="IPR038050">
    <property type="entry name" value="Neuro_actylchol_rec"/>
</dbReference>
<evidence type="ECO:0000256" key="1">
    <source>
        <dbReference type="ARBA" id="ARBA00004141"/>
    </source>
</evidence>
<feature type="transmembrane region" description="Helical" evidence="5">
    <location>
        <begin position="428"/>
        <end position="451"/>
    </location>
</feature>
<evidence type="ECO:0000256" key="2">
    <source>
        <dbReference type="ARBA" id="ARBA00022692"/>
    </source>
</evidence>
<comment type="subcellular location">
    <subcellularLocation>
        <location evidence="1">Membrane</location>
        <topology evidence="1">Multi-pass membrane protein</topology>
    </subcellularLocation>
</comment>
<evidence type="ECO:0000313" key="10">
    <source>
        <dbReference type="Proteomes" id="UP000626109"/>
    </source>
</evidence>
<feature type="signal peptide" evidence="6">
    <location>
        <begin position="1"/>
        <end position="27"/>
    </location>
</feature>
<evidence type="ECO:0000256" key="5">
    <source>
        <dbReference type="SAM" id="Phobius"/>
    </source>
</evidence>
<dbReference type="Proteomes" id="UP000626109">
    <property type="component" value="Unassembled WGS sequence"/>
</dbReference>
<evidence type="ECO:0000259" key="8">
    <source>
        <dbReference type="Pfam" id="PF02932"/>
    </source>
</evidence>